<dbReference type="PANTHER" id="PTHR42901">
    <property type="entry name" value="ALCOHOL DEHYDROGENASE"/>
    <property type="match status" value="1"/>
</dbReference>
<comment type="similarity">
    <text evidence="1 3">Belongs to the short-chain dehydrogenases/reductases (SDR) family.</text>
</comment>
<dbReference type="PRINTS" id="PR00081">
    <property type="entry name" value="GDHRDH"/>
</dbReference>
<organism evidence="4 5">
    <name type="scientific">Hymenobacter ginkgonis</name>
    <dbReference type="NCBI Taxonomy" id="2682976"/>
    <lineage>
        <taxon>Bacteria</taxon>
        <taxon>Pseudomonadati</taxon>
        <taxon>Bacteroidota</taxon>
        <taxon>Cytophagia</taxon>
        <taxon>Cytophagales</taxon>
        <taxon>Hymenobacteraceae</taxon>
        <taxon>Hymenobacter</taxon>
    </lineage>
</organism>
<dbReference type="PIRSF" id="PIRSF000126">
    <property type="entry name" value="11-beta-HSD1"/>
    <property type="match status" value="1"/>
</dbReference>
<dbReference type="InterPro" id="IPR002347">
    <property type="entry name" value="SDR_fam"/>
</dbReference>
<keyword evidence="2" id="KW-0560">Oxidoreductase</keyword>
<dbReference type="Pfam" id="PF00106">
    <property type="entry name" value="adh_short"/>
    <property type="match status" value="1"/>
</dbReference>
<dbReference type="PANTHER" id="PTHR42901:SF1">
    <property type="entry name" value="ALCOHOL DEHYDROGENASE"/>
    <property type="match status" value="1"/>
</dbReference>
<evidence type="ECO:0000313" key="5">
    <source>
        <dbReference type="Proteomes" id="UP000441336"/>
    </source>
</evidence>
<keyword evidence="5" id="KW-1185">Reference proteome</keyword>
<dbReference type="InterPro" id="IPR036291">
    <property type="entry name" value="NAD(P)-bd_dom_sf"/>
</dbReference>
<evidence type="ECO:0000256" key="1">
    <source>
        <dbReference type="ARBA" id="ARBA00006484"/>
    </source>
</evidence>
<dbReference type="Proteomes" id="UP000441336">
    <property type="component" value="Unassembled WGS sequence"/>
</dbReference>
<dbReference type="EMBL" id="WQKZ01000003">
    <property type="protein sequence ID" value="MVN77423.1"/>
    <property type="molecule type" value="Genomic_DNA"/>
</dbReference>
<dbReference type="Gene3D" id="3.40.50.720">
    <property type="entry name" value="NAD(P)-binding Rossmann-like Domain"/>
    <property type="match status" value="1"/>
</dbReference>
<dbReference type="SUPFAM" id="SSF51735">
    <property type="entry name" value="NAD(P)-binding Rossmann-fold domains"/>
    <property type="match status" value="1"/>
</dbReference>
<evidence type="ECO:0000256" key="2">
    <source>
        <dbReference type="ARBA" id="ARBA00023002"/>
    </source>
</evidence>
<dbReference type="RefSeq" id="WP_157566444.1">
    <property type="nucleotide sequence ID" value="NZ_WQKZ01000003.1"/>
</dbReference>
<dbReference type="PRINTS" id="PR00080">
    <property type="entry name" value="SDRFAMILY"/>
</dbReference>
<name>A0A7K1TG93_9BACT</name>
<dbReference type="AlphaFoldDB" id="A0A7K1TG93"/>
<gene>
    <name evidence="4" type="ORF">GO988_13895</name>
</gene>
<sequence>MADSPKHALITGATSGIGRELAKLFAQDKYNLVIVARSQDELSQTAAELQQQYGVEVTTIAKDLFQRQAPFDVYDEIKAKGIQIDALVNDAGQGQYGEFKDTDINRELDIIQLNIGAYVTFTKLYLKEMLARNDGKILQVASIASELPGPLQAIYHATKAAVLSFTEAIQEETKDSKVTITALQPGLTDTDFFRKADMTQAKNVAEGNPASPADVAKDGYKALLAGDKKVVSGFMNKVQVAVSNIIPDSLVASKVHSESVPVNESK</sequence>
<comment type="caution">
    <text evidence="4">The sequence shown here is derived from an EMBL/GenBank/DDBJ whole genome shotgun (WGS) entry which is preliminary data.</text>
</comment>
<dbReference type="GO" id="GO:0016491">
    <property type="term" value="F:oxidoreductase activity"/>
    <property type="evidence" value="ECO:0007669"/>
    <property type="project" value="UniProtKB-KW"/>
</dbReference>
<reference evidence="4 5" key="1">
    <citation type="submission" date="2019-12" db="EMBL/GenBank/DDBJ databases">
        <title>Hymenobacter sp. HMF4947 Genome sequencing and assembly.</title>
        <authorList>
            <person name="Kang H."/>
            <person name="Cha I."/>
            <person name="Kim H."/>
            <person name="Joh K."/>
        </authorList>
    </citation>
    <scope>NUCLEOTIDE SEQUENCE [LARGE SCALE GENOMIC DNA]</scope>
    <source>
        <strain evidence="4 5">HMF4947</strain>
    </source>
</reference>
<proteinExistence type="inferred from homology"/>
<evidence type="ECO:0000256" key="3">
    <source>
        <dbReference type="RuleBase" id="RU000363"/>
    </source>
</evidence>
<protein>
    <submittedName>
        <fullName evidence="4">SDR family NAD(P)-dependent oxidoreductase</fullName>
    </submittedName>
</protein>
<evidence type="ECO:0000313" key="4">
    <source>
        <dbReference type="EMBL" id="MVN77423.1"/>
    </source>
</evidence>
<accession>A0A7K1TG93</accession>